<keyword evidence="10" id="KW-1185">Reference proteome</keyword>
<evidence type="ECO:0000256" key="5">
    <source>
        <dbReference type="ARBA" id="ARBA00023180"/>
    </source>
</evidence>
<proteinExistence type="predicted"/>
<dbReference type="InterPro" id="IPR001881">
    <property type="entry name" value="EGF-like_Ca-bd_dom"/>
</dbReference>
<evidence type="ECO:0000256" key="3">
    <source>
        <dbReference type="ARBA" id="ARBA00022737"/>
    </source>
</evidence>
<accession>A0A1I8FB80</accession>
<dbReference type="Proteomes" id="UP000095280">
    <property type="component" value="Unplaced"/>
</dbReference>
<evidence type="ECO:0000256" key="6">
    <source>
        <dbReference type="PROSITE-ProRule" id="PRU00023"/>
    </source>
</evidence>
<dbReference type="PANTHER" id="PTHR24044">
    <property type="entry name" value="NOTCH LIGAND FAMILY MEMBER"/>
    <property type="match status" value="1"/>
</dbReference>
<dbReference type="PANTHER" id="PTHR24044:SF509">
    <property type="match status" value="1"/>
</dbReference>
<keyword evidence="6" id="KW-0040">ANK repeat</keyword>
<feature type="repeat" description="ANK" evidence="6">
    <location>
        <begin position="618"/>
        <end position="651"/>
    </location>
</feature>
<feature type="repeat" description="ANK" evidence="6">
    <location>
        <begin position="585"/>
        <end position="617"/>
    </location>
</feature>
<dbReference type="FunFam" id="2.10.25.10:FF:000012">
    <property type="entry name" value="Delta-like protein"/>
    <property type="match status" value="1"/>
</dbReference>
<evidence type="ECO:0000256" key="8">
    <source>
        <dbReference type="SAM" id="MobiDB-lite"/>
    </source>
</evidence>
<dbReference type="Pfam" id="PF00008">
    <property type="entry name" value="EGF"/>
    <property type="match status" value="2"/>
</dbReference>
<evidence type="ECO:0000259" key="9">
    <source>
        <dbReference type="PROSITE" id="PS50026"/>
    </source>
</evidence>
<evidence type="ECO:0000256" key="2">
    <source>
        <dbReference type="ARBA" id="ARBA00022729"/>
    </source>
</evidence>
<keyword evidence="1 7" id="KW-0245">EGF-like domain</keyword>
<dbReference type="PROSITE" id="PS01186">
    <property type="entry name" value="EGF_2"/>
    <property type="match status" value="3"/>
</dbReference>
<dbReference type="GO" id="GO:0005509">
    <property type="term" value="F:calcium ion binding"/>
    <property type="evidence" value="ECO:0007669"/>
    <property type="project" value="InterPro"/>
</dbReference>
<keyword evidence="2" id="KW-0732">Signal</keyword>
<evidence type="ECO:0000313" key="11">
    <source>
        <dbReference type="WBParaSite" id="maker-unitig_27670-snap-gene-0.2-mRNA-1"/>
    </source>
</evidence>
<keyword evidence="3" id="KW-0677">Repeat</keyword>
<sequence length="818" mass="85506">SCGDSHRQTRPPTPATPRTAAGGGPVRKRRHLPEPAGRPPDLPVPERLDRRQLLRGPERVRILALRNGGTCTNLPQPEVLRCDCVDGFVGVFREMREGATCSAALPNWTERICTCPPGYTGDDCSEDVDESLPERRAPARTCPAPTAAAALGTTKGFDCSELLDNSCDLNPCLNGGTCLHSMSSTTPYSCICPTGYSGDKCQLEPPKQPTAGASPACTAGLCFEADGRRKPLRNLGNKELPSTDPCARTPCSNGGTCVTAADTYSCQCKPGFQGRHCGERQPKLPSAPTAFASSATVAAISLQHLRLPAGRRRLPGVGDADPRLARPAGGCHAGSPPGRAAEPAQPAVAQPPPSFCNWTASPKVAGGDSLRVRLRVLGCLGSVGAECRHDDSNWQGGWPAAGGELLHQRRLRLPLPLVVLTDQPNLSKPTPQPPNEGGSQLVALLIAICSLFSFALLAGRVGTSGTWYPPGFRPAAKSPTTPRHRLQRLQPVKTHPPCRLSLSSSSSPLETMVQCGDRGGGVSCRLLGPPAFKRRSMRDTSFLPHKPAGAAKRDALNDRHVNGRYSGSFGIFYGAPPRDCRPQGATETPLHLAARYCRADATRHLLESGADPNAPDQFGRTPLHLAIASGAHGAALLLMSVTGADLNARSGRTCHAADRGGQILRAGDRLVAPRLPAGAADNVGKTALHWAASVNAADLVALLLCRVRQPGPARDAQERTPLFLAAYEGAARVPRAPAEAGANRDACDSCPAAAHAGREARLHPGHRQDAALSSTAATTAAAVATAAAAATAAATAATTASATSVLREPQCLSATTIW</sequence>
<dbReference type="CDD" id="cd00054">
    <property type="entry name" value="EGF_CA"/>
    <property type="match status" value="2"/>
</dbReference>
<dbReference type="InterPro" id="IPR000742">
    <property type="entry name" value="EGF"/>
</dbReference>
<dbReference type="PROSITE" id="PS00022">
    <property type="entry name" value="EGF_1"/>
    <property type="match status" value="3"/>
</dbReference>
<feature type="disulfide bond" evidence="7">
    <location>
        <begin position="268"/>
        <end position="277"/>
    </location>
</feature>
<dbReference type="SMART" id="SM00179">
    <property type="entry name" value="EGF_CA"/>
    <property type="match status" value="2"/>
</dbReference>
<evidence type="ECO:0000256" key="1">
    <source>
        <dbReference type="ARBA" id="ARBA00022536"/>
    </source>
</evidence>
<evidence type="ECO:0000256" key="4">
    <source>
        <dbReference type="ARBA" id="ARBA00023157"/>
    </source>
</evidence>
<dbReference type="AlphaFoldDB" id="A0A1I8FB80"/>
<dbReference type="PROSITE" id="PS50088">
    <property type="entry name" value="ANK_REPEAT"/>
    <property type="match status" value="2"/>
</dbReference>
<evidence type="ECO:0000313" key="10">
    <source>
        <dbReference type="Proteomes" id="UP000095280"/>
    </source>
</evidence>
<dbReference type="WBParaSite" id="maker-unitig_27670-snap-gene-0.2-mRNA-1">
    <property type="protein sequence ID" value="maker-unitig_27670-snap-gene-0.2-mRNA-1"/>
    <property type="gene ID" value="maker-unitig_27670-snap-gene-0.2"/>
</dbReference>
<dbReference type="SMART" id="SM00248">
    <property type="entry name" value="ANK"/>
    <property type="match status" value="4"/>
</dbReference>
<protein>
    <submittedName>
        <fullName evidence="11">ANK_REP_REGION domain-containing protein</fullName>
    </submittedName>
</protein>
<feature type="region of interest" description="Disordered" evidence="8">
    <location>
        <begin position="1"/>
        <end position="52"/>
    </location>
</feature>
<feature type="domain" description="EGF-like" evidence="9">
    <location>
        <begin position="242"/>
        <end position="278"/>
    </location>
</feature>
<dbReference type="InterPro" id="IPR036770">
    <property type="entry name" value="Ankyrin_rpt-contain_sf"/>
</dbReference>
<dbReference type="Gene3D" id="2.10.25.10">
    <property type="entry name" value="Laminin"/>
    <property type="match status" value="3"/>
</dbReference>
<keyword evidence="4 7" id="KW-1015">Disulfide bond</keyword>
<feature type="region of interest" description="Disordered" evidence="8">
    <location>
        <begin position="312"/>
        <end position="349"/>
    </location>
</feature>
<evidence type="ECO:0000256" key="7">
    <source>
        <dbReference type="PROSITE-ProRule" id="PRU00076"/>
    </source>
</evidence>
<dbReference type="SUPFAM" id="SSF48403">
    <property type="entry name" value="Ankyrin repeat"/>
    <property type="match status" value="1"/>
</dbReference>
<feature type="region of interest" description="Disordered" evidence="8">
    <location>
        <begin position="492"/>
        <end position="512"/>
    </location>
</feature>
<dbReference type="SMART" id="SM00181">
    <property type="entry name" value="EGF"/>
    <property type="match status" value="3"/>
</dbReference>
<dbReference type="InterPro" id="IPR002110">
    <property type="entry name" value="Ankyrin_rpt"/>
</dbReference>
<dbReference type="Pfam" id="PF00023">
    <property type="entry name" value="Ank"/>
    <property type="match status" value="1"/>
</dbReference>
<comment type="caution">
    <text evidence="7">Lacks conserved residue(s) required for the propagation of feature annotation.</text>
</comment>
<name>A0A1I8FB80_9PLAT</name>
<dbReference type="Gene3D" id="1.25.40.20">
    <property type="entry name" value="Ankyrin repeat-containing domain"/>
    <property type="match status" value="1"/>
</dbReference>
<feature type="disulfide bond" evidence="7">
    <location>
        <begin position="192"/>
        <end position="201"/>
    </location>
</feature>
<dbReference type="SUPFAM" id="SSF57196">
    <property type="entry name" value="EGF/Laminin"/>
    <property type="match status" value="3"/>
</dbReference>
<keyword evidence="5" id="KW-0325">Glycoprotein</keyword>
<dbReference type="PROSITE" id="PS50297">
    <property type="entry name" value="ANK_REP_REGION"/>
    <property type="match status" value="2"/>
</dbReference>
<dbReference type="PROSITE" id="PS50026">
    <property type="entry name" value="EGF_3"/>
    <property type="match status" value="2"/>
</dbReference>
<organism evidence="10 11">
    <name type="scientific">Macrostomum lignano</name>
    <dbReference type="NCBI Taxonomy" id="282301"/>
    <lineage>
        <taxon>Eukaryota</taxon>
        <taxon>Metazoa</taxon>
        <taxon>Spiralia</taxon>
        <taxon>Lophotrochozoa</taxon>
        <taxon>Platyhelminthes</taxon>
        <taxon>Rhabditophora</taxon>
        <taxon>Macrostomorpha</taxon>
        <taxon>Macrostomida</taxon>
        <taxon>Macrostomidae</taxon>
        <taxon>Macrostomum</taxon>
    </lineage>
</organism>
<dbReference type="FunFam" id="2.10.25.10:FF:000255">
    <property type="entry name" value="Sushi, nidogen and EGF-like domains 1"/>
    <property type="match status" value="1"/>
</dbReference>
<dbReference type="Pfam" id="PF12796">
    <property type="entry name" value="Ank_2"/>
    <property type="match status" value="1"/>
</dbReference>
<reference evidence="11" key="1">
    <citation type="submission" date="2016-11" db="UniProtKB">
        <authorList>
            <consortium name="WormBaseParasite"/>
        </authorList>
    </citation>
    <scope>IDENTIFICATION</scope>
</reference>
<dbReference type="InterPro" id="IPR050906">
    <property type="entry name" value="Notch_signaling"/>
</dbReference>
<feature type="domain" description="EGF-like" evidence="9">
    <location>
        <begin position="163"/>
        <end position="202"/>
    </location>
</feature>